<keyword evidence="3" id="KW-1185">Reference proteome</keyword>
<proteinExistence type="predicted"/>
<name>A0A4Y2U5R1_ARAVE</name>
<dbReference type="EMBL" id="BGPR01033123">
    <property type="protein sequence ID" value="GBO06960.1"/>
    <property type="molecule type" value="Genomic_DNA"/>
</dbReference>
<comment type="caution">
    <text evidence="2">The sequence shown here is derived from an EMBL/GenBank/DDBJ whole genome shotgun (WGS) entry which is preliminary data.</text>
</comment>
<sequence>MDLGGSFTTVPKRTTDRFEPPPHFSSRETDSHPHSPLQRGFSLFWREHPPLPSMFLHSDSHAHSSTPHTGDLLPASKDRISLLWLNGNPTTWEFQTLPQSTPISIGSTSPILSWSGRICMESSSRERPA</sequence>
<accession>A0A4Y2U5R1</accession>
<evidence type="ECO:0000313" key="2">
    <source>
        <dbReference type="EMBL" id="GBO06960.1"/>
    </source>
</evidence>
<reference evidence="2 3" key="1">
    <citation type="journal article" date="2019" name="Sci. Rep.">
        <title>Orb-weaving spider Araneus ventricosus genome elucidates the spidroin gene catalogue.</title>
        <authorList>
            <person name="Kono N."/>
            <person name="Nakamura H."/>
            <person name="Ohtoshi R."/>
            <person name="Moran D.A.P."/>
            <person name="Shinohara A."/>
            <person name="Yoshida Y."/>
            <person name="Fujiwara M."/>
            <person name="Mori M."/>
            <person name="Tomita M."/>
            <person name="Arakawa K."/>
        </authorList>
    </citation>
    <scope>NUCLEOTIDE SEQUENCE [LARGE SCALE GENOMIC DNA]</scope>
</reference>
<feature type="region of interest" description="Disordered" evidence="1">
    <location>
        <begin position="1"/>
        <end position="38"/>
    </location>
</feature>
<dbReference type="AlphaFoldDB" id="A0A4Y2U5R1"/>
<protein>
    <submittedName>
        <fullName evidence="2">Uncharacterized protein</fullName>
    </submittedName>
</protein>
<feature type="compositionally biased region" description="Polar residues" evidence="1">
    <location>
        <begin position="1"/>
        <end position="12"/>
    </location>
</feature>
<organism evidence="2 3">
    <name type="scientific">Araneus ventricosus</name>
    <name type="common">Orbweaver spider</name>
    <name type="synonym">Epeira ventricosa</name>
    <dbReference type="NCBI Taxonomy" id="182803"/>
    <lineage>
        <taxon>Eukaryota</taxon>
        <taxon>Metazoa</taxon>
        <taxon>Ecdysozoa</taxon>
        <taxon>Arthropoda</taxon>
        <taxon>Chelicerata</taxon>
        <taxon>Arachnida</taxon>
        <taxon>Araneae</taxon>
        <taxon>Araneomorphae</taxon>
        <taxon>Entelegynae</taxon>
        <taxon>Araneoidea</taxon>
        <taxon>Araneidae</taxon>
        <taxon>Araneus</taxon>
    </lineage>
</organism>
<dbReference type="Proteomes" id="UP000499080">
    <property type="component" value="Unassembled WGS sequence"/>
</dbReference>
<evidence type="ECO:0000256" key="1">
    <source>
        <dbReference type="SAM" id="MobiDB-lite"/>
    </source>
</evidence>
<feature type="compositionally biased region" description="Basic and acidic residues" evidence="1">
    <location>
        <begin position="13"/>
        <end position="33"/>
    </location>
</feature>
<gene>
    <name evidence="2" type="ORF">AVEN_134097_1</name>
</gene>
<evidence type="ECO:0000313" key="3">
    <source>
        <dbReference type="Proteomes" id="UP000499080"/>
    </source>
</evidence>